<dbReference type="AlphaFoldDB" id="X1NXM0"/>
<organism evidence="1">
    <name type="scientific">marine sediment metagenome</name>
    <dbReference type="NCBI Taxonomy" id="412755"/>
    <lineage>
        <taxon>unclassified sequences</taxon>
        <taxon>metagenomes</taxon>
        <taxon>ecological metagenomes</taxon>
    </lineage>
</organism>
<reference evidence="1" key="1">
    <citation type="journal article" date="2014" name="Front. Microbiol.">
        <title>High frequency of phylogenetically diverse reductive dehalogenase-homologous genes in deep subseafloor sedimentary metagenomes.</title>
        <authorList>
            <person name="Kawai M."/>
            <person name="Futagami T."/>
            <person name="Toyoda A."/>
            <person name="Takaki Y."/>
            <person name="Nishi S."/>
            <person name="Hori S."/>
            <person name="Arai W."/>
            <person name="Tsubouchi T."/>
            <person name="Morono Y."/>
            <person name="Uchiyama I."/>
            <person name="Ito T."/>
            <person name="Fujiyama A."/>
            <person name="Inagaki F."/>
            <person name="Takami H."/>
        </authorList>
    </citation>
    <scope>NUCLEOTIDE SEQUENCE</scope>
    <source>
        <strain evidence="1">Expedition CK06-06</strain>
    </source>
</reference>
<comment type="caution">
    <text evidence="1">The sequence shown here is derived from an EMBL/GenBank/DDBJ whole genome shotgun (WGS) entry which is preliminary data.</text>
</comment>
<feature type="non-terminal residue" evidence="1">
    <location>
        <position position="1"/>
    </location>
</feature>
<evidence type="ECO:0000313" key="1">
    <source>
        <dbReference type="EMBL" id="GAI23419.1"/>
    </source>
</evidence>
<protein>
    <submittedName>
        <fullName evidence="1">Uncharacterized protein</fullName>
    </submittedName>
</protein>
<gene>
    <name evidence="1" type="ORF">S06H3_35494</name>
</gene>
<name>X1NXM0_9ZZZZ</name>
<sequence>NVDYKHNFPLCKHQLKHKITLVKHYEEGKSRRIKIWKMI</sequence>
<dbReference type="EMBL" id="BARV01021413">
    <property type="protein sequence ID" value="GAI23419.1"/>
    <property type="molecule type" value="Genomic_DNA"/>
</dbReference>
<proteinExistence type="predicted"/>
<accession>X1NXM0</accession>